<sequence length="244" mass="27661">MNSSESNITPPLEAMDQLAKLQFTFSSLLSSYQAQIQMDESAASLDDCETSPRFSPSSPNNSISINPKNFPSCRRSRTTFNNEQIAQLETVFKKTQYPDVCLRERLALQTGLSEARIQVWFQNRRAKHRKHSKRCPTTLNNDNQQQQLIVTSSASNSNFLCPPEMGVDLFRRCSLSSSCSSTSATESSPQLSPLLLTPQKQNKANRFFIDNLLDNNQQEQINGGEEEEWNDDMETKIKKLNLIK</sequence>
<keyword evidence="9" id="KW-1185">Reference proteome</keyword>
<evidence type="ECO:0000256" key="4">
    <source>
        <dbReference type="ARBA" id="ARBA00023242"/>
    </source>
</evidence>
<comment type="subcellular location">
    <subcellularLocation>
        <location evidence="1 5 6">Nucleus</location>
    </subcellularLocation>
</comment>
<protein>
    <submittedName>
        <fullName evidence="10">Homeobox domain-containing protein</fullName>
    </submittedName>
</protein>
<evidence type="ECO:0000313" key="9">
    <source>
        <dbReference type="Proteomes" id="UP000887563"/>
    </source>
</evidence>
<accession>A0A914L7E5</accession>
<dbReference type="FunFam" id="1.10.10.60:FF:000679">
    <property type="entry name" value="Homeobox protein aristaless"/>
    <property type="match status" value="1"/>
</dbReference>
<feature type="domain" description="Homeobox" evidence="8">
    <location>
        <begin position="71"/>
        <end position="131"/>
    </location>
</feature>
<dbReference type="InterPro" id="IPR009057">
    <property type="entry name" value="Homeodomain-like_sf"/>
</dbReference>
<dbReference type="PROSITE" id="PS00027">
    <property type="entry name" value="HOMEOBOX_1"/>
    <property type="match status" value="1"/>
</dbReference>
<dbReference type="Gene3D" id="1.10.10.60">
    <property type="entry name" value="Homeodomain-like"/>
    <property type="match status" value="1"/>
</dbReference>
<name>A0A914L7E5_MELIC</name>
<dbReference type="GO" id="GO:0030182">
    <property type="term" value="P:neuron differentiation"/>
    <property type="evidence" value="ECO:0007669"/>
    <property type="project" value="UniProtKB-ARBA"/>
</dbReference>
<dbReference type="GO" id="GO:0000977">
    <property type="term" value="F:RNA polymerase II transcription regulatory region sequence-specific DNA binding"/>
    <property type="evidence" value="ECO:0007669"/>
    <property type="project" value="TreeGrafter"/>
</dbReference>
<evidence type="ECO:0000256" key="5">
    <source>
        <dbReference type="PROSITE-ProRule" id="PRU00108"/>
    </source>
</evidence>
<evidence type="ECO:0000256" key="2">
    <source>
        <dbReference type="ARBA" id="ARBA00023125"/>
    </source>
</evidence>
<dbReference type="PROSITE" id="PS50071">
    <property type="entry name" value="HOMEOBOX_2"/>
    <property type="match status" value="1"/>
</dbReference>
<feature type="compositionally biased region" description="Low complexity" evidence="7">
    <location>
        <begin position="51"/>
        <end position="69"/>
    </location>
</feature>
<evidence type="ECO:0000256" key="6">
    <source>
        <dbReference type="RuleBase" id="RU000682"/>
    </source>
</evidence>
<dbReference type="SMART" id="SM00389">
    <property type="entry name" value="HOX"/>
    <property type="match status" value="1"/>
</dbReference>
<dbReference type="PANTHER" id="PTHR24329">
    <property type="entry name" value="HOMEOBOX PROTEIN ARISTALESS"/>
    <property type="match status" value="1"/>
</dbReference>
<dbReference type="GO" id="GO:0005634">
    <property type="term" value="C:nucleus"/>
    <property type="evidence" value="ECO:0007669"/>
    <property type="project" value="UniProtKB-SubCell"/>
</dbReference>
<dbReference type="InterPro" id="IPR050649">
    <property type="entry name" value="Paired_Homeobox_TFs"/>
</dbReference>
<feature type="DNA-binding region" description="Homeobox" evidence="5">
    <location>
        <begin position="73"/>
        <end position="132"/>
    </location>
</feature>
<dbReference type="SUPFAM" id="SSF46689">
    <property type="entry name" value="Homeodomain-like"/>
    <property type="match status" value="1"/>
</dbReference>
<keyword evidence="4 5" id="KW-0539">Nucleus</keyword>
<proteinExistence type="predicted"/>
<dbReference type="GO" id="GO:0000981">
    <property type="term" value="F:DNA-binding transcription factor activity, RNA polymerase II-specific"/>
    <property type="evidence" value="ECO:0007669"/>
    <property type="project" value="InterPro"/>
</dbReference>
<evidence type="ECO:0000256" key="7">
    <source>
        <dbReference type="SAM" id="MobiDB-lite"/>
    </source>
</evidence>
<dbReference type="AlphaFoldDB" id="A0A914L7E5"/>
<dbReference type="InterPro" id="IPR001356">
    <property type="entry name" value="HD"/>
</dbReference>
<dbReference type="CDD" id="cd00086">
    <property type="entry name" value="homeodomain"/>
    <property type="match status" value="1"/>
</dbReference>
<dbReference type="Pfam" id="PF00046">
    <property type="entry name" value="Homeodomain"/>
    <property type="match status" value="1"/>
</dbReference>
<organism evidence="9 10">
    <name type="scientific">Meloidogyne incognita</name>
    <name type="common">Southern root-knot nematode worm</name>
    <name type="synonym">Oxyuris incognita</name>
    <dbReference type="NCBI Taxonomy" id="6306"/>
    <lineage>
        <taxon>Eukaryota</taxon>
        <taxon>Metazoa</taxon>
        <taxon>Ecdysozoa</taxon>
        <taxon>Nematoda</taxon>
        <taxon>Chromadorea</taxon>
        <taxon>Rhabditida</taxon>
        <taxon>Tylenchina</taxon>
        <taxon>Tylenchomorpha</taxon>
        <taxon>Tylenchoidea</taxon>
        <taxon>Meloidogynidae</taxon>
        <taxon>Meloidogyninae</taxon>
        <taxon>Meloidogyne</taxon>
        <taxon>Meloidogyne incognita group</taxon>
    </lineage>
</organism>
<evidence type="ECO:0000256" key="3">
    <source>
        <dbReference type="ARBA" id="ARBA00023155"/>
    </source>
</evidence>
<evidence type="ECO:0000259" key="8">
    <source>
        <dbReference type="PROSITE" id="PS50071"/>
    </source>
</evidence>
<keyword evidence="2 5" id="KW-0238">DNA-binding</keyword>
<dbReference type="PANTHER" id="PTHR24329:SF543">
    <property type="entry name" value="FI01017P-RELATED"/>
    <property type="match status" value="1"/>
</dbReference>
<feature type="region of interest" description="Disordered" evidence="7">
    <location>
        <begin position="43"/>
        <end position="69"/>
    </location>
</feature>
<dbReference type="WBParaSite" id="Minc3s00260g08829">
    <property type="protein sequence ID" value="Minc3s00260g08829"/>
    <property type="gene ID" value="Minc3s00260g08829"/>
</dbReference>
<dbReference type="InterPro" id="IPR017970">
    <property type="entry name" value="Homeobox_CS"/>
</dbReference>
<evidence type="ECO:0000313" key="10">
    <source>
        <dbReference type="WBParaSite" id="Minc3s00260g08829"/>
    </source>
</evidence>
<dbReference type="Proteomes" id="UP000887563">
    <property type="component" value="Unplaced"/>
</dbReference>
<evidence type="ECO:0000256" key="1">
    <source>
        <dbReference type="ARBA" id="ARBA00004123"/>
    </source>
</evidence>
<reference evidence="10" key="1">
    <citation type="submission" date="2022-11" db="UniProtKB">
        <authorList>
            <consortium name="WormBaseParasite"/>
        </authorList>
    </citation>
    <scope>IDENTIFICATION</scope>
</reference>
<keyword evidence="3 5" id="KW-0371">Homeobox</keyword>